<evidence type="ECO:0000256" key="2">
    <source>
        <dbReference type="SAM" id="Phobius"/>
    </source>
</evidence>
<evidence type="ECO:0000313" key="4">
    <source>
        <dbReference type="Proteomes" id="UP001560019"/>
    </source>
</evidence>
<evidence type="ECO:0000313" key="3">
    <source>
        <dbReference type="EMBL" id="MEX5726937.1"/>
    </source>
</evidence>
<accession>A0ABV3XNP4</accession>
<evidence type="ECO:0000256" key="1">
    <source>
        <dbReference type="SAM" id="MobiDB-lite"/>
    </source>
</evidence>
<sequence length="51" mass="5552">MEVWIIPLLGLMTIGAVLAFAWSSKKKTEKRMHDPNAPKSTLAADGPDTRG</sequence>
<comment type="caution">
    <text evidence="3">The sequence shown here is derived from an EMBL/GenBank/DDBJ whole genome shotgun (WGS) entry which is preliminary data.</text>
</comment>
<protein>
    <submittedName>
        <fullName evidence="3">Flagellar basal body-associated protein FliL</fullName>
    </submittedName>
</protein>
<keyword evidence="2" id="KW-0472">Membrane</keyword>
<keyword evidence="3" id="KW-0969">Cilium</keyword>
<keyword evidence="2" id="KW-0812">Transmembrane</keyword>
<keyword evidence="3" id="KW-0282">Flagellum</keyword>
<name>A0ABV3XNP4_9RHOB</name>
<organism evidence="3 4">
    <name type="scientific">Rhodovulum iodosum</name>
    <dbReference type="NCBI Taxonomy" id="68291"/>
    <lineage>
        <taxon>Bacteria</taxon>
        <taxon>Pseudomonadati</taxon>
        <taxon>Pseudomonadota</taxon>
        <taxon>Alphaproteobacteria</taxon>
        <taxon>Rhodobacterales</taxon>
        <taxon>Paracoccaceae</taxon>
        <taxon>Rhodovulum</taxon>
    </lineage>
</organism>
<dbReference type="RefSeq" id="WP_170168794.1">
    <property type="nucleotide sequence ID" value="NZ_JBEHHI010000001.1"/>
</dbReference>
<gene>
    <name evidence="3" type="ORF">Ga0609869_000290</name>
</gene>
<keyword evidence="3" id="KW-0966">Cell projection</keyword>
<feature type="region of interest" description="Disordered" evidence="1">
    <location>
        <begin position="27"/>
        <end position="51"/>
    </location>
</feature>
<reference evidence="3 4" key="1">
    <citation type="submission" date="2024-06" db="EMBL/GenBank/DDBJ databases">
        <title>Genome of Rhodovulum iodosum, a marine photoferrotroph.</title>
        <authorList>
            <person name="Bianchini G."/>
            <person name="Nikeleit V."/>
            <person name="Kappler A."/>
            <person name="Bryce C."/>
            <person name="Sanchez-Baracaldo P."/>
        </authorList>
    </citation>
    <scope>NUCLEOTIDE SEQUENCE [LARGE SCALE GENOMIC DNA]</scope>
    <source>
        <strain evidence="3 4">UT/N1</strain>
    </source>
</reference>
<proteinExistence type="predicted"/>
<keyword evidence="2" id="KW-1133">Transmembrane helix</keyword>
<feature type="transmembrane region" description="Helical" evidence="2">
    <location>
        <begin position="6"/>
        <end position="23"/>
    </location>
</feature>
<dbReference type="EMBL" id="JBEHHI010000001">
    <property type="protein sequence ID" value="MEX5726937.1"/>
    <property type="molecule type" value="Genomic_DNA"/>
</dbReference>
<keyword evidence="4" id="KW-1185">Reference proteome</keyword>
<dbReference type="Proteomes" id="UP001560019">
    <property type="component" value="Unassembled WGS sequence"/>
</dbReference>